<protein>
    <submittedName>
        <fullName evidence="1">Uncharacterized protein</fullName>
    </submittedName>
</protein>
<evidence type="ECO:0000313" key="1">
    <source>
        <dbReference type="EMBL" id="KAH7979024.1"/>
    </source>
</evidence>
<gene>
    <name evidence="1" type="ORF">HPB49_007787</name>
</gene>
<dbReference type="Proteomes" id="UP000821865">
    <property type="component" value="Chromosome 1"/>
</dbReference>
<reference evidence="1" key="1">
    <citation type="submission" date="2020-05" db="EMBL/GenBank/DDBJ databases">
        <title>Large-scale comparative analyses of tick genomes elucidate their genetic diversity and vector capacities.</title>
        <authorList>
            <person name="Jia N."/>
            <person name="Wang J."/>
            <person name="Shi W."/>
            <person name="Du L."/>
            <person name="Sun Y."/>
            <person name="Zhan W."/>
            <person name="Jiang J."/>
            <person name="Wang Q."/>
            <person name="Zhang B."/>
            <person name="Ji P."/>
            <person name="Sakyi L.B."/>
            <person name="Cui X."/>
            <person name="Yuan T."/>
            <person name="Jiang B."/>
            <person name="Yang W."/>
            <person name="Lam T.T.-Y."/>
            <person name="Chang Q."/>
            <person name="Ding S."/>
            <person name="Wang X."/>
            <person name="Zhu J."/>
            <person name="Ruan X."/>
            <person name="Zhao L."/>
            <person name="Wei J."/>
            <person name="Que T."/>
            <person name="Du C."/>
            <person name="Cheng J."/>
            <person name="Dai P."/>
            <person name="Han X."/>
            <person name="Huang E."/>
            <person name="Gao Y."/>
            <person name="Liu J."/>
            <person name="Shao H."/>
            <person name="Ye R."/>
            <person name="Li L."/>
            <person name="Wei W."/>
            <person name="Wang X."/>
            <person name="Wang C."/>
            <person name="Yang T."/>
            <person name="Huo Q."/>
            <person name="Li W."/>
            <person name="Guo W."/>
            <person name="Chen H."/>
            <person name="Zhou L."/>
            <person name="Ni X."/>
            <person name="Tian J."/>
            <person name="Zhou Y."/>
            <person name="Sheng Y."/>
            <person name="Liu T."/>
            <person name="Pan Y."/>
            <person name="Xia L."/>
            <person name="Li J."/>
            <person name="Zhao F."/>
            <person name="Cao W."/>
        </authorList>
    </citation>
    <scope>NUCLEOTIDE SEQUENCE</scope>
    <source>
        <strain evidence="1">Dsil-2018</strain>
    </source>
</reference>
<sequence length="216" mass="23821">MNREHGEVQASPNSRPASSGDAKVTYYVLPRRRLCSTSRQDHFDVHRAIVSWTCEQLHRAQPWKDFADTSKFSIPKSAQEVTKRIQSNVDRFRCNYVIIFVGILAACVVSSVALVASIAVVGAVCAVFKVHHDDKTEVRGTRLVLTKNHRLIAATLVALPILYAADISSAVVWSFEAIAVISLVHATLYARRGSPNKSVARKVPHVPEKGDNMGHP</sequence>
<dbReference type="EMBL" id="CM023470">
    <property type="protein sequence ID" value="KAH7979024.1"/>
    <property type="molecule type" value="Genomic_DNA"/>
</dbReference>
<proteinExistence type="predicted"/>
<name>A0ACB8DWV5_DERSI</name>
<comment type="caution">
    <text evidence="1">The sequence shown here is derived from an EMBL/GenBank/DDBJ whole genome shotgun (WGS) entry which is preliminary data.</text>
</comment>
<keyword evidence="2" id="KW-1185">Reference proteome</keyword>
<organism evidence="1 2">
    <name type="scientific">Dermacentor silvarum</name>
    <name type="common">Tick</name>
    <dbReference type="NCBI Taxonomy" id="543639"/>
    <lineage>
        <taxon>Eukaryota</taxon>
        <taxon>Metazoa</taxon>
        <taxon>Ecdysozoa</taxon>
        <taxon>Arthropoda</taxon>
        <taxon>Chelicerata</taxon>
        <taxon>Arachnida</taxon>
        <taxon>Acari</taxon>
        <taxon>Parasitiformes</taxon>
        <taxon>Ixodida</taxon>
        <taxon>Ixodoidea</taxon>
        <taxon>Ixodidae</taxon>
        <taxon>Rhipicephalinae</taxon>
        <taxon>Dermacentor</taxon>
    </lineage>
</organism>
<evidence type="ECO:0000313" key="2">
    <source>
        <dbReference type="Proteomes" id="UP000821865"/>
    </source>
</evidence>
<accession>A0ACB8DWV5</accession>